<sequence length="100" mass="11543">MSANIVYKCYESVSEVCKYFFEETDVEEPVIESENEENDDEISLEMDEISSTGSDSEGDVFHYSMPRIEVDLDAEYADIIEKVRKLVKPFKRSPTKNDTL</sequence>
<comment type="caution">
    <text evidence="1">The sequence shown here is derived from an EMBL/GenBank/DDBJ whole genome shotgun (WGS) entry which is preliminary data.</text>
</comment>
<dbReference type="OrthoDB" id="8124016at2759"/>
<dbReference type="Proteomes" id="UP000299102">
    <property type="component" value="Unassembled WGS sequence"/>
</dbReference>
<protein>
    <submittedName>
        <fullName evidence="1">Uncharacterized protein</fullName>
    </submittedName>
</protein>
<dbReference type="AlphaFoldDB" id="A0A4C1TQT4"/>
<keyword evidence="2" id="KW-1185">Reference proteome</keyword>
<gene>
    <name evidence="1" type="ORF">EVAR_9938_1</name>
</gene>
<reference evidence="1 2" key="1">
    <citation type="journal article" date="2019" name="Commun. Biol.">
        <title>The bagworm genome reveals a unique fibroin gene that provides high tensile strength.</title>
        <authorList>
            <person name="Kono N."/>
            <person name="Nakamura H."/>
            <person name="Ohtoshi R."/>
            <person name="Tomita M."/>
            <person name="Numata K."/>
            <person name="Arakawa K."/>
        </authorList>
    </citation>
    <scope>NUCLEOTIDE SEQUENCE [LARGE SCALE GENOMIC DNA]</scope>
</reference>
<evidence type="ECO:0000313" key="1">
    <source>
        <dbReference type="EMBL" id="GBP16345.1"/>
    </source>
</evidence>
<evidence type="ECO:0000313" key="2">
    <source>
        <dbReference type="Proteomes" id="UP000299102"/>
    </source>
</evidence>
<accession>A0A4C1TQT4</accession>
<proteinExistence type="predicted"/>
<dbReference type="EMBL" id="BGZK01000079">
    <property type="protein sequence ID" value="GBP16345.1"/>
    <property type="molecule type" value="Genomic_DNA"/>
</dbReference>
<name>A0A4C1TQT4_EUMVA</name>
<organism evidence="1 2">
    <name type="scientific">Eumeta variegata</name>
    <name type="common">Bagworm moth</name>
    <name type="synonym">Eumeta japonica</name>
    <dbReference type="NCBI Taxonomy" id="151549"/>
    <lineage>
        <taxon>Eukaryota</taxon>
        <taxon>Metazoa</taxon>
        <taxon>Ecdysozoa</taxon>
        <taxon>Arthropoda</taxon>
        <taxon>Hexapoda</taxon>
        <taxon>Insecta</taxon>
        <taxon>Pterygota</taxon>
        <taxon>Neoptera</taxon>
        <taxon>Endopterygota</taxon>
        <taxon>Lepidoptera</taxon>
        <taxon>Glossata</taxon>
        <taxon>Ditrysia</taxon>
        <taxon>Tineoidea</taxon>
        <taxon>Psychidae</taxon>
        <taxon>Oiketicinae</taxon>
        <taxon>Eumeta</taxon>
    </lineage>
</organism>